<reference evidence="3 4" key="1">
    <citation type="submission" date="2015-02" db="EMBL/GenBank/DDBJ databases">
        <title>Draft Genome Sequences of Two Closely-Related Aflatoxigenic Aspergillus Species Obtained from the Cote d'Ivoire.</title>
        <authorList>
            <person name="Moore G.G."/>
            <person name="Beltz S.B."/>
            <person name="Mack B.M."/>
        </authorList>
    </citation>
    <scope>NUCLEOTIDE SEQUENCE [LARGE SCALE GENOMIC DNA]</scope>
    <source>
        <strain evidence="3 4">SRRC1432</strain>
    </source>
</reference>
<dbReference type="InterPro" id="IPR046536">
    <property type="entry name" value="DUF6601"/>
</dbReference>
<feature type="compositionally biased region" description="Polar residues" evidence="1">
    <location>
        <begin position="29"/>
        <end position="42"/>
    </location>
</feature>
<accession>A0A0F8WGQ6</accession>
<dbReference type="PANTHER" id="PTHR34414:SF1">
    <property type="entry name" value="SUBTILISIN-LIKE SERINE PROTEASE"/>
    <property type="match status" value="1"/>
</dbReference>
<feature type="compositionally biased region" description="Low complexity" evidence="1">
    <location>
        <begin position="43"/>
        <end position="60"/>
    </location>
</feature>
<comment type="caution">
    <text evidence="3">The sequence shown here is derived from an EMBL/GenBank/DDBJ whole genome shotgun (WGS) entry which is preliminary data.</text>
</comment>
<evidence type="ECO:0000256" key="1">
    <source>
        <dbReference type="SAM" id="MobiDB-lite"/>
    </source>
</evidence>
<dbReference type="OrthoDB" id="5086500at2759"/>
<feature type="compositionally biased region" description="Polar residues" evidence="1">
    <location>
        <begin position="1"/>
        <end position="10"/>
    </location>
</feature>
<feature type="transmembrane region" description="Helical" evidence="2">
    <location>
        <begin position="310"/>
        <end position="341"/>
    </location>
</feature>
<feature type="transmembrane region" description="Helical" evidence="2">
    <location>
        <begin position="271"/>
        <end position="290"/>
    </location>
</feature>
<protein>
    <submittedName>
        <fullName evidence="3">Uncharacterized protein</fullName>
    </submittedName>
</protein>
<evidence type="ECO:0000256" key="2">
    <source>
        <dbReference type="SAM" id="Phobius"/>
    </source>
</evidence>
<evidence type="ECO:0000313" key="4">
    <source>
        <dbReference type="Proteomes" id="UP000034947"/>
    </source>
</evidence>
<sequence>MMASPSTTHLSPPFSPPDKASPAAHGGETPSSVEAATKSGANTSTTTTTTTSTTKVSTETLRSLPTISRVPGHHHVFLVEDDVATFVKMDLDVSRLNRIHRYLWMAGRPLNARPLQRQKMMGLDVVLTEQADLHLLKFSNKLLLKPLPEYILAHDFWATYLCGSRELHACACGLLLSYVWLVCSPLDLKMAHQLDLLPGSVSWPAWKTLVADFARHVDLNALDQVNRRYHFGELRLGRVNSIYRVRFFFSHFVRGYLYGYNRYVVFFQRNFAWILVVFVYFSLVLSAMQVGTALDPLSTSVLFQRASYGFVVFSIFIVAFFLALLAALYSSIFFFNMVAAIRHANRKSFERDQLARIRKERGTKDA</sequence>
<keyword evidence="2" id="KW-0472">Membrane</keyword>
<keyword evidence="2" id="KW-1133">Transmembrane helix</keyword>
<proteinExistence type="predicted"/>
<organism evidence="3 4">
    <name type="scientific">Aspergillus ochraceoroseus</name>
    <dbReference type="NCBI Taxonomy" id="138278"/>
    <lineage>
        <taxon>Eukaryota</taxon>
        <taxon>Fungi</taxon>
        <taxon>Dikarya</taxon>
        <taxon>Ascomycota</taxon>
        <taxon>Pezizomycotina</taxon>
        <taxon>Eurotiomycetes</taxon>
        <taxon>Eurotiomycetidae</taxon>
        <taxon>Eurotiales</taxon>
        <taxon>Aspergillaceae</taxon>
        <taxon>Aspergillus</taxon>
        <taxon>Aspergillus subgen. Nidulantes</taxon>
    </lineage>
</organism>
<keyword evidence="2" id="KW-0812">Transmembrane</keyword>
<dbReference type="Pfam" id="PF20246">
    <property type="entry name" value="DUF6601"/>
    <property type="match status" value="1"/>
</dbReference>
<feature type="region of interest" description="Disordered" evidence="1">
    <location>
        <begin position="1"/>
        <end position="60"/>
    </location>
</feature>
<gene>
    <name evidence="3" type="ORF">AOCH_003049</name>
</gene>
<dbReference type="EMBL" id="JYKN01002288">
    <property type="protein sequence ID" value="KKK16975.1"/>
    <property type="molecule type" value="Genomic_DNA"/>
</dbReference>
<dbReference type="Proteomes" id="UP000034947">
    <property type="component" value="Unassembled WGS sequence"/>
</dbReference>
<dbReference type="PANTHER" id="PTHR34414">
    <property type="entry name" value="HET DOMAIN-CONTAINING PROTEIN-RELATED"/>
    <property type="match status" value="1"/>
</dbReference>
<keyword evidence="4" id="KW-1185">Reference proteome</keyword>
<dbReference type="VEuPathDB" id="FungiDB:P175DRAFT_0499352"/>
<dbReference type="AlphaFoldDB" id="A0A0F8WGQ6"/>
<evidence type="ECO:0000313" key="3">
    <source>
        <dbReference type="EMBL" id="KKK16975.1"/>
    </source>
</evidence>
<name>A0A0F8WGQ6_9EURO</name>